<reference evidence="3" key="1">
    <citation type="journal article" date="2020" name="Stud. Mycol.">
        <title>101 Dothideomycetes genomes: a test case for predicting lifestyles and emergence of pathogens.</title>
        <authorList>
            <person name="Haridas S."/>
            <person name="Albert R."/>
            <person name="Binder M."/>
            <person name="Bloem J."/>
            <person name="Labutti K."/>
            <person name="Salamov A."/>
            <person name="Andreopoulos B."/>
            <person name="Baker S."/>
            <person name="Barry K."/>
            <person name="Bills G."/>
            <person name="Bluhm B."/>
            <person name="Cannon C."/>
            <person name="Castanera R."/>
            <person name="Culley D."/>
            <person name="Daum C."/>
            <person name="Ezra D."/>
            <person name="Gonzalez J."/>
            <person name="Henrissat B."/>
            <person name="Kuo A."/>
            <person name="Liang C."/>
            <person name="Lipzen A."/>
            <person name="Lutzoni F."/>
            <person name="Magnuson J."/>
            <person name="Mondo S."/>
            <person name="Nolan M."/>
            <person name="Ohm R."/>
            <person name="Pangilinan J."/>
            <person name="Park H.-J."/>
            <person name="Ramirez L."/>
            <person name="Alfaro M."/>
            <person name="Sun H."/>
            <person name="Tritt A."/>
            <person name="Yoshinaga Y."/>
            <person name="Zwiers L.-H."/>
            <person name="Turgeon B."/>
            <person name="Goodwin S."/>
            <person name="Spatafora J."/>
            <person name="Crous P."/>
            <person name="Grigoriev I."/>
        </authorList>
    </citation>
    <scope>NUCLEOTIDE SEQUENCE</scope>
    <source>
        <strain evidence="3">CBS 279.74</strain>
    </source>
</reference>
<organism evidence="3 4">
    <name type="scientific">Pleomassaria siparia CBS 279.74</name>
    <dbReference type="NCBI Taxonomy" id="1314801"/>
    <lineage>
        <taxon>Eukaryota</taxon>
        <taxon>Fungi</taxon>
        <taxon>Dikarya</taxon>
        <taxon>Ascomycota</taxon>
        <taxon>Pezizomycotina</taxon>
        <taxon>Dothideomycetes</taxon>
        <taxon>Pleosporomycetidae</taxon>
        <taxon>Pleosporales</taxon>
        <taxon>Pleomassariaceae</taxon>
        <taxon>Pleomassaria</taxon>
    </lineage>
</organism>
<dbReference type="Proteomes" id="UP000799428">
    <property type="component" value="Unassembled WGS sequence"/>
</dbReference>
<protein>
    <submittedName>
        <fullName evidence="3">Uncharacterized protein</fullName>
    </submittedName>
</protein>
<feature type="region of interest" description="Disordered" evidence="2">
    <location>
        <begin position="1"/>
        <end position="48"/>
    </location>
</feature>
<evidence type="ECO:0000256" key="1">
    <source>
        <dbReference type="SAM" id="Coils"/>
    </source>
</evidence>
<proteinExistence type="predicted"/>
<dbReference type="AlphaFoldDB" id="A0A6G1KPQ1"/>
<keyword evidence="4" id="KW-1185">Reference proteome</keyword>
<evidence type="ECO:0000313" key="4">
    <source>
        <dbReference type="Proteomes" id="UP000799428"/>
    </source>
</evidence>
<accession>A0A6G1KPQ1</accession>
<feature type="compositionally biased region" description="Low complexity" evidence="2">
    <location>
        <begin position="11"/>
        <end position="23"/>
    </location>
</feature>
<feature type="coiled-coil region" evidence="1">
    <location>
        <begin position="137"/>
        <end position="164"/>
    </location>
</feature>
<name>A0A6G1KPQ1_9PLEO</name>
<sequence>MSSPPHDPSHHNSNPNSNHTPTDMDQQSSPPTNPVPQQSDLFSISNNPLRNDRHREILRFLSLHARWTSDDERPAYDALIADQLRRLQEREDSIAQSNEPHPPANLALELFLVREEMLQTRAGLAREMRDRPTTGFVSSFTLMLETLRRQERRLERQVQEEYAVRERRRATNLQEAAEAIAELIVRVLSWFDDQPDPSPEHLTHPDFINEALVRTRSRVAALESELGNTELTEFERRRLEMELTCRRQALAQLEAEGAVAISHLA</sequence>
<evidence type="ECO:0000313" key="3">
    <source>
        <dbReference type="EMBL" id="KAF2714307.1"/>
    </source>
</evidence>
<feature type="compositionally biased region" description="Polar residues" evidence="2">
    <location>
        <begin position="24"/>
        <end position="48"/>
    </location>
</feature>
<evidence type="ECO:0000256" key="2">
    <source>
        <dbReference type="SAM" id="MobiDB-lite"/>
    </source>
</evidence>
<dbReference type="EMBL" id="MU005764">
    <property type="protein sequence ID" value="KAF2714307.1"/>
    <property type="molecule type" value="Genomic_DNA"/>
</dbReference>
<gene>
    <name evidence="3" type="ORF">K504DRAFT_509188</name>
</gene>
<keyword evidence="1" id="KW-0175">Coiled coil</keyword>